<feature type="coiled-coil region" evidence="1">
    <location>
        <begin position="30"/>
        <end position="57"/>
    </location>
</feature>
<dbReference type="AlphaFoldDB" id="A0A7V6CE85"/>
<evidence type="ECO:0000256" key="2">
    <source>
        <dbReference type="SAM" id="Phobius"/>
    </source>
</evidence>
<keyword evidence="1" id="KW-0175">Coiled coil</keyword>
<keyword evidence="2" id="KW-1133">Transmembrane helix</keyword>
<proteinExistence type="predicted"/>
<feature type="transmembrane region" description="Helical" evidence="2">
    <location>
        <begin position="12"/>
        <end position="30"/>
    </location>
</feature>
<evidence type="ECO:0000313" key="3">
    <source>
        <dbReference type="EMBL" id="HHQ16521.1"/>
    </source>
</evidence>
<dbReference type="EMBL" id="DRWR01000114">
    <property type="protein sequence ID" value="HHQ16521.1"/>
    <property type="molecule type" value="Genomic_DNA"/>
</dbReference>
<accession>A0A7V6CE85</accession>
<keyword evidence="2" id="KW-0472">Membrane</keyword>
<gene>
    <name evidence="3" type="ORF">ENM15_06900</name>
</gene>
<keyword evidence="2" id="KW-0812">Transmembrane</keyword>
<organism evidence="3">
    <name type="scientific">Thermodesulfobacterium geofontis</name>
    <dbReference type="NCBI Taxonomy" id="1295609"/>
    <lineage>
        <taxon>Bacteria</taxon>
        <taxon>Pseudomonadati</taxon>
        <taxon>Thermodesulfobacteriota</taxon>
        <taxon>Thermodesulfobacteria</taxon>
        <taxon>Thermodesulfobacteriales</taxon>
        <taxon>Thermodesulfobacteriaceae</taxon>
        <taxon>Thermodesulfobacterium</taxon>
    </lineage>
</organism>
<dbReference type="Gene3D" id="3.30.70.60">
    <property type="match status" value="1"/>
</dbReference>
<name>A0A7V6CE85_9BACT</name>
<comment type="caution">
    <text evidence="3">The sequence shown here is derived from an EMBL/GenBank/DDBJ whole genome shotgun (WGS) entry which is preliminary data.</text>
</comment>
<evidence type="ECO:0000256" key="1">
    <source>
        <dbReference type="SAM" id="Coils"/>
    </source>
</evidence>
<reference evidence="3" key="1">
    <citation type="journal article" date="2020" name="mSystems">
        <title>Genome- and Community-Level Interaction Insights into Carbon Utilization and Element Cycling Functions of Hydrothermarchaeota in Hydrothermal Sediment.</title>
        <authorList>
            <person name="Zhou Z."/>
            <person name="Liu Y."/>
            <person name="Xu W."/>
            <person name="Pan J."/>
            <person name="Luo Z.H."/>
            <person name="Li M."/>
        </authorList>
    </citation>
    <scope>NUCLEOTIDE SEQUENCE [LARGE SCALE GENOMIC DNA]</scope>
    <source>
        <strain evidence="3">SpSt-106</strain>
    </source>
</reference>
<protein>
    <submittedName>
        <fullName evidence="3">Uncharacterized protein</fullName>
    </submittedName>
</protein>
<dbReference type="InterPro" id="IPR014717">
    <property type="entry name" value="Transl_elong_EF1B/ribsomal_bS6"/>
</dbReference>
<sequence>MQIDRLKLKICAIHIIVILVIIKFLFLPAYKNLQEKRDLLKKKIKNYEATMVLYEASKVYKDYSTISDKLYRKEENYQYIQTSFVKFLENYCSSKGLILLNYDLPEPIKYDKITEINVFAKVEGDANSLVTFIKELRNAPKLVDIKSLEISETEGGRYILTIIFSLYKEDL</sequence>